<dbReference type="GO" id="GO:0005829">
    <property type="term" value="C:cytosol"/>
    <property type="evidence" value="ECO:0007669"/>
    <property type="project" value="TreeGrafter"/>
</dbReference>
<keyword evidence="3 11" id="KW-0378">Hydrolase</keyword>
<feature type="domain" description="UvrD-like helicase C-terminal" evidence="13">
    <location>
        <begin position="276"/>
        <end position="537"/>
    </location>
</feature>
<reference evidence="14 15" key="1">
    <citation type="submission" date="2019-08" db="EMBL/GenBank/DDBJ databases">
        <title>In-depth cultivation of the pig gut microbiome towards novel bacterial diversity and tailored functional studies.</title>
        <authorList>
            <person name="Wylensek D."/>
            <person name="Hitch T.C.A."/>
            <person name="Clavel T."/>
        </authorList>
    </citation>
    <scope>NUCLEOTIDE SEQUENCE [LARGE SCALE GENOMIC DNA]</scope>
    <source>
        <strain evidence="14 15">Oil+RF-744-WCA-WT-13</strain>
    </source>
</reference>
<gene>
    <name evidence="14" type="ORF">FYJ60_01420</name>
</gene>
<dbReference type="Gene3D" id="1.10.486.10">
    <property type="entry name" value="PCRA, domain 4"/>
    <property type="match status" value="1"/>
</dbReference>
<dbReference type="Pfam" id="PF00580">
    <property type="entry name" value="UvrD-helicase"/>
    <property type="match status" value="1"/>
</dbReference>
<evidence type="ECO:0000256" key="7">
    <source>
        <dbReference type="ARBA" id="ARBA00023235"/>
    </source>
</evidence>
<dbReference type="GO" id="GO:0016787">
    <property type="term" value="F:hydrolase activity"/>
    <property type="evidence" value="ECO:0007669"/>
    <property type="project" value="UniProtKB-UniRule"/>
</dbReference>
<keyword evidence="6" id="KW-0238">DNA-binding</keyword>
<dbReference type="InterPro" id="IPR013986">
    <property type="entry name" value="DExx_box_DNA_helicase_dom_sf"/>
</dbReference>
<sequence>MQFNEAQQRAVQHRDGPMMVLAGPGSGKTAVVTGRTCRLIEEGISPSSILVVTFTRAAAAEMKERFLRQRGEASTAVTFGTFHGVFFGILRHTYSISGGTVIGEQQKLSLLKELLQQLYPGAEQEADLPSQVGREISQIKGSGLSPENYYSGVLPQEVFRKVYASYEKWKQENRRMDFDDIIVRCWRLLSSRPELCRAWQNKFRYLLVDEFQDISPMQYKIVKLLAHPRNNLFIVGDDDQSIYRFRGANPELMLRFPKEFPGCQTVTLDRNYRSTPEILETAGKLIAVNRKRFPKTIHAVRGHGEPVRLEIFSNPRKECIHLAREIRREKESGTDFDKIAVLVRTNSGCREAVEQMMAWQIPFSVREMLPCIYDHWIAQTLFAYMRLGAGSRKRTDFLRIYNRPNRYFSRDAFLAPEISFDSLFRYYQDKAWMMKRAAKLEDDIHVLGRLAPYGQVIYIRREIGLDDYVKEYAGERGIPEEELLQVLDELSESARNYPTWDAWQKGIEEYREKLQAQGQKGKEASGVCLSTLHAAKGMEYDSVYILDVNEGVIPYHKAVLDADLEEERRMLYVGMTRARLRLHLYAVRERYEKKADLSRFLRECGSSCPDIRTGRGDR</sequence>
<dbReference type="AlphaFoldDB" id="A0A7X2P777"/>
<dbReference type="InterPro" id="IPR014016">
    <property type="entry name" value="UvrD-like_ATP-bd"/>
</dbReference>
<evidence type="ECO:0000256" key="4">
    <source>
        <dbReference type="ARBA" id="ARBA00022806"/>
    </source>
</evidence>
<proteinExistence type="inferred from homology"/>
<organism evidence="14 15">
    <name type="scientific">Bilifractor porci</name>
    <dbReference type="NCBI Taxonomy" id="2606636"/>
    <lineage>
        <taxon>Bacteria</taxon>
        <taxon>Bacillati</taxon>
        <taxon>Bacillota</taxon>
        <taxon>Clostridia</taxon>
        <taxon>Lachnospirales</taxon>
        <taxon>Lachnospiraceae</taxon>
        <taxon>Bilifractor</taxon>
    </lineage>
</organism>
<evidence type="ECO:0000259" key="13">
    <source>
        <dbReference type="PROSITE" id="PS51217"/>
    </source>
</evidence>
<dbReference type="Gene3D" id="3.40.50.300">
    <property type="entry name" value="P-loop containing nucleotide triphosphate hydrolases"/>
    <property type="match status" value="2"/>
</dbReference>
<keyword evidence="2 11" id="KW-0547">Nucleotide-binding</keyword>
<dbReference type="EC" id="5.6.2.4" evidence="9"/>
<evidence type="ECO:0000256" key="10">
    <source>
        <dbReference type="ARBA" id="ARBA00048988"/>
    </source>
</evidence>
<evidence type="ECO:0000259" key="12">
    <source>
        <dbReference type="PROSITE" id="PS51198"/>
    </source>
</evidence>
<dbReference type="Proteomes" id="UP000466864">
    <property type="component" value="Unassembled WGS sequence"/>
</dbReference>
<dbReference type="GO" id="GO:0033202">
    <property type="term" value="C:DNA helicase complex"/>
    <property type="evidence" value="ECO:0007669"/>
    <property type="project" value="TreeGrafter"/>
</dbReference>
<dbReference type="InterPro" id="IPR014017">
    <property type="entry name" value="DNA_helicase_UvrD-like_C"/>
</dbReference>
<dbReference type="EMBL" id="VUMV01000001">
    <property type="protein sequence ID" value="MST80998.1"/>
    <property type="molecule type" value="Genomic_DNA"/>
</dbReference>
<dbReference type="PANTHER" id="PTHR11070">
    <property type="entry name" value="UVRD / RECB / PCRA DNA HELICASE FAMILY MEMBER"/>
    <property type="match status" value="1"/>
</dbReference>
<dbReference type="CDD" id="cd17932">
    <property type="entry name" value="DEXQc_UvrD"/>
    <property type="match status" value="1"/>
</dbReference>
<evidence type="ECO:0000256" key="2">
    <source>
        <dbReference type="ARBA" id="ARBA00022741"/>
    </source>
</evidence>
<dbReference type="PANTHER" id="PTHR11070:SF2">
    <property type="entry name" value="ATP-DEPENDENT DNA HELICASE SRS2"/>
    <property type="match status" value="1"/>
</dbReference>
<name>A0A7X2P777_9FIRM</name>
<feature type="domain" description="UvrD-like helicase ATP-binding" evidence="12">
    <location>
        <begin position="1"/>
        <end position="275"/>
    </location>
</feature>
<accession>A0A7X2P777</accession>
<dbReference type="CDD" id="cd18807">
    <property type="entry name" value="SF1_C_UvrD"/>
    <property type="match status" value="1"/>
</dbReference>
<comment type="similarity">
    <text evidence="1">Belongs to the helicase family. UvrD subfamily.</text>
</comment>
<feature type="binding site" evidence="11">
    <location>
        <begin position="22"/>
        <end position="29"/>
    </location>
    <ligand>
        <name>ATP</name>
        <dbReference type="ChEBI" id="CHEBI:30616"/>
    </ligand>
</feature>
<protein>
    <recommendedName>
        <fullName evidence="9">DNA 3'-5' helicase</fullName>
        <ecNumber evidence="9">5.6.2.4</ecNumber>
    </recommendedName>
</protein>
<comment type="catalytic activity">
    <reaction evidence="8">
        <text>Couples ATP hydrolysis with the unwinding of duplex DNA by translocating in the 3'-5' direction.</text>
        <dbReference type="EC" id="5.6.2.4"/>
    </reaction>
</comment>
<keyword evidence="7" id="KW-0413">Isomerase</keyword>
<evidence type="ECO:0000256" key="5">
    <source>
        <dbReference type="ARBA" id="ARBA00022840"/>
    </source>
</evidence>
<dbReference type="InterPro" id="IPR000212">
    <property type="entry name" value="DNA_helicase_UvrD/REP"/>
</dbReference>
<comment type="catalytic activity">
    <reaction evidence="10">
        <text>ATP + H2O = ADP + phosphate + H(+)</text>
        <dbReference type="Rhea" id="RHEA:13065"/>
        <dbReference type="ChEBI" id="CHEBI:15377"/>
        <dbReference type="ChEBI" id="CHEBI:15378"/>
        <dbReference type="ChEBI" id="CHEBI:30616"/>
        <dbReference type="ChEBI" id="CHEBI:43474"/>
        <dbReference type="ChEBI" id="CHEBI:456216"/>
        <dbReference type="EC" id="5.6.2.4"/>
    </reaction>
</comment>
<dbReference type="PROSITE" id="PS51217">
    <property type="entry name" value="UVRD_HELICASE_CTER"/>
    <property type="match status" value="1"/>
</dbReference>
<dbReference type="GO" id="GO:0000725">
    <property type="term" value="P:recombinational repair"/>
    <property type="evidence" value="ECO:0007669"/>
    <property type="project" value="TreeGrafter"/>
</dbReference>
<evidence type="ECO:0000256" key="11">
    <source>
        <dbReference type="PROSITE-ProRule" id="PRU00560"/>
    </source>
</evidence>
<dbReference type="PROSITE" id="PS51198">
    <property type="entry name" value="UVRD_HELICASE_ATP_BIND"/>
    <property type="match status" value="1"/>
</dbReference>
<evidence type="ECO:0000256" key="1">
    <source>
        <dbReference type="ARBA" id="ARBA00009922"/>
    </source>
</evidence>
<comment type="caution">
    <text evidence="14">The sequence shown here is derived from an EMBL/GenBank/DDBJ whole genome shotgun (WGS) entry which is preliminary data.</text>
</comment>
<dbReference type="GO" id="GO:0043138">
    <property type="term" value="F:3'-5' DNA helicase activity"/>
    <property type="evidence" value="ECO:0007669"/>
    <property type="project" value="UniProtKB-EC"/>
</dbReference>
<evidence type="ECO:0000256" key="9">
    <source>
        <dbReference type="ARBA" id="ARBA00034808"/>
    </source>
</evidence>
<evidence type="ECO:0000256" key="8">
    <source>
        <dbReference type="ARBA" id="ARBA00034617"/>
    </source>
</evidence>
<dbReference type="GO" id="GO:0005524">
    <property type="term" value="F:ATP binding"/>
    <property type="evidence" value="ECO:0007669"/>
    <property type="project" value="UniProtKB-UniRule"/>
</dbReference>
<dbReference type="Gene3D" id="1.10.10.160">
    <property type="match status" value="1"/>
</dbReference>
<dbReference type="RefSeq" id="WP_154456805.1">
    <property type="nucleotide sequence ID" value="NZ_VUMV01000001.1"/>
</dbReference>
<dbReference type="InterPro" id="IPR027417">
    <property type="entry name" value="P-loop_NTPase"/>
</dbReference>
<dbReference type="SUPFAM" id="SSF52540">
    <property type="entry name" value="P-loop containing nucleoside triphosphate hydrolases"/>
    <property type="match status" value="1"/>
</dbReference>
<evidence type="ECO:0000313" key="15">
    <source>
        <dbReference type="Proteomes" id="UP000466864"/>
    </source>
</evidence>
<evidence type="ECO:0000256" key="3">
    <source>
        <dbReference type="ARBA" id="ARBA00022801"/>
    </source>
</evidence>
<keyword evidence="5 11" id="KW-0067">ATP-binding</keyword>
<keyword evidence="4 11" id="KW-0347">Helicase</keyword>
<keyword evidence="15" id="KW-1185">Reference proteome</keyword>
<evidence type="ECO:0000313" key="14">
    <source>
        <dbReference type="EMBL" id="MST80998.1"/>
    </source>
</evidence>
<dbReference type="Pfam" id="PF13361">
    <property type="entry name" value="UvrD_C"/>
    <property type="match status" value="1"/>
</dbReference>
<dbReference type="GO" id="GO:0003677">
    <property type="term" value="F:DNA binding"/>
    <property type="evidence" value="ECO:0007669"/>
    <property type="project" value="UniProtKB-KW"/>
</dbReference>
<evidence type="ECO:0000256" key="6">
    <source>
        <dbReference type="ARBA" id="ARBA00023125"/>
    </source>
</evidence>